<evidence type="ECO:0000313" key="2">
    <source>
        <dbReference type="EMBL" id="OCK76971.1"/>
    </source>
</evidence>
<gene>
    <name evidence="2" type="ORF">K432DRAFT_385036</name>
</gene>
<dbReference type="AlphaFoldDB" id="A0A8E2E406"/>
<keyword evidence="3" id="KW-1185">Reference proteome</keyword>
<dbReference type="Proteomes" id="UP000250266">
    <property type="component" value="Unassembled WGS sequence"/>
</dbReference>
<dbReference type="PANTHER" id="PTHR33112:SF10">
    <property type="entry name" value="TOL"/>
    <property type="match status" value="1"/>
</dbReference>
<evidence type="ECO:0000259" key="1">
    <source>
        <dbReference type="Pfam" id="PF06985"/>
    </source>
</evidence>
<protein>
    <submittedName>
        <fullName evidence="2">HET-domain-containing protein</fullName>
    </submittedName>
</protein>
<dbReference type="PANTHER" id="PTHR33112">
    <property type="entry name" value="DOMAIN PROTEIN, PUTATIVE-RELATED"/>
    <property type="match status" value="1"/>
</dbReference>
<reference evidence="2 3" key="1">
    <citation type="journal article" date="2016" name="Nat. Commun.">
        <title>Ectomycorrhizal ecology is imprinted in the genome of the dominant symbiotic fungus Cenococcum geophilum.</title>
        <authorList>
            <consortium name="DOE Joint Genome Institute"/>
            <person name="Peter M."/>
            <person name="Kohler A."/>
            <person name="Ohm R.A."/>
            <person name="Kuo A."/>
            <person name="Krutzmann J."/>
            <person name="Morin E."/>
            <person name="Arend M."/>
            <person name="Barry K.W."/>
            <person name="Binder M."/>
            <person name="Choi C."/>
            <person name="Clum A."/>
            <person name="Copeland A."/>
            <person name="Grisel N."/>
            <person name="Haridas S."/>
            <person name="Kipfer T."/>
            <person name="LaButti K."/>
            <person name="Lindquist E."/>
            <person name="Lipzen A."/>
            <person name="Maire R."/>
            <person name="Meier B."/>
            <person name="Mihaltcheva S."/>
            <person name="Molinier V."/>
            <person name="Murat C."/>
            <person name="Poggeler S."/>
            <person name="Quandt C.A."/>
            <person name="Sperisen C."/>
            <person name="Tritt A."/>
            <person name="Tisserant E."/>
            <person name="Crous P.W."/>
            <person name="Henrissat B."/>
            <person name="Nehls U."/>
            <person name="Egli S."/>
            <person name="Spatafora J.W."/>
            <person name="Grigoriev I.V."/>
            <person name="Martin F.M."/>
        </authorList>
    </citation>
    <scope>NUCLEOTIDE SEQUENCE [LARGE SCALE GENOMIC DNA]</scope>
    <source>
        <strain evidence="2 3">CBS 459.81</strain>
    </source>
</reference>
<dbReference type="Pfam" id="PF06985">
    <property type="entry name" value="HET"/>
    <property type="match status" value="1"/>
</dbReference>
<proteinExistence type="predicted"/>
<feature type="domain" description="Heterokaryon incompatibility" evidence="1">
    <location>
        <begin position="246"/>
        <end position="392"/>
    </location>
</feature>
<evidence type="ECO:0000313" key="3">
    <source>
        <dbReference type="Proteomes" id="UP000250266"/>
    </source>
</evidence>
<dbReference type="EMBL" id="KV745164">
    <property type="protein sequence ID" value="OCK76971.1"/>
    <property type="molecule type" value="Genomic_DNA"/>
</dbReference>
<name>A0A8E2E406_9PEZI</name>
<dbReference type="OrthoDB" id="4161196at2759"/>
<sequence length="680" mass="78975">MPKDLELDWLENLWERRDRLELIKDLQFQLEESSEWSAEWETEREQSELERRRLQQRSTLRYTLADKSIPDFTGPFETKVARLRLAAQNPISAELCSICTDIPHRLISDIPLLGRGAACDLCRLISRLSQKLHSQYCMRLHILVQPPYLKTRRKTQQTWEQRLRFYADPDPKTAILDRKAIFHVLPDTKNKIYFLLLREWLEDCTLRHGNHADHFRLDPELPTRVLDVGDRTRLRLHCTEGEKGTYIALSHRWGKAATFSTTRENIKEFCQGIEIGKLPKTFQDAVEVTQELGIRFLWIDSLCIIQNDREDWERESKRMERVFASAYCTIAATSAKDCTEGFLRRQPVKHCVRLADGETNYEYHIHSSGVDDDFNRDVEKGILNQRAWVFQERALSRRIIHFTAAQTYWECGSVIRSECLIDSFRQLDWLGDSNFPQTASRLLPEISDSMFTDIFARYSSLDITNLEDRPVAIQGLESRLAEFYRTNSVYGILECFLHRSLLWQRSSNTTMQPIKFKDRKVPSWSWMAYAGEIRYGAEHGWNQIGITGSSSDLKLDAGGRRIIAPIADFVQGCRIERVANTNCRLIDPNDELAGWIRFDQNDVLDVKALGCILIGQGAKEWGKYAGVSWDLGDSPCNYVLLVTLALQKNIERDSFRRVGVAVIQEQVLLLRKLRRRVHLI</sequence>
<accession>A0A8E2E406</accession>
<dbReference type="InterPro" id="IPR010730">
    <property type="entry name" value="HET"/>
</dbReference>
<organism evidence="2 3">
    <name type="scientific">Lepidopterella palustris CBS 459.81</name>
    <dbReference type="NCBI Taxonomy" id="1314670"/>
    <lineage>
        <taxon>Eukaryota</taxon>
        <taxon>Fungi</taxon>
        <taxon>Dikarya</taxon>
        <taxon>Ascomycota</taxon>
        <taxon>Pezizomycotina</taxon>
        <taxon>Dothideomycetes</taxon>
        <taxon>Pleosporomycetidae</taxon>
        <taxon>Mytilinidiales</taxon>
        <taxon>Argynnaceae</taxon>
        <taxon>Lepidopterella</taxon>
    </lineage>
</organism>